<reference evidence="2" key="1">
    <citation type="submission" date="2018-02" db="EMBL/GenBank/DDBJ databases">
        <title>Rhizophora mucronata_Transcriptome.</title>
        <authorList>
            <person name="Meera S.P."/>
            <person name="Sreeshan A."/>
            <person name="Augustine A."/>
        </authorList>
    </citation>
    <scope>NUCLEOTIDE SEQUENCE</scope>
    <source>
        <tissue evidence="2">Leaf</tissue>
    </source>
</reference>
<keyword evidence="1" id="KW-1133">Transmembrane helix</keyword>
<proteinExistence type="predicted"/>
<accession>A0A2P2QBI4</accession>
<dbReference type="AlphaFoldDB" id="A0A2P2QBI4"/>
<name>A0A2P2QBI4_RHIMU</name>
<dbReference type="EMBL" id="GGEC01083872">
    <property type="protein sequence ID" value="MBX64356.1"/>
    <property type="molecule type" value="Transcribed_RNA"/>
</dbReference>
<evidence type="ECO:0000313" key="2">
    <source>
        <dbReference type="EMBL" id="MBX64356.1"/>
    </source>
</evidence>
<keyword evidence="1" id="KW-0812">Transmembrane</keyword>
<keyword evidence="1" id="KW-0472">Membrane</keyword>
<evidence type="ECO:0000256" key="1">
    <source>
        <dbReference type="SAM" id="Phobius"/>
    </source>
</evidence>
<sequence length="49" mass="5460">MSCHNIYSSYSSLISSKLDFGGFIFYLIQACLAFAVFGVKPMGCWHGVY</sequence>
<feature type="transmembrane region" description="Helical" evidence="1">
    <location>
        <begin position="20"/>
        <end position="39"/>
    </location>
</feature>
<protein>
    <submittedName>
        <fullName evidence="2">Uncharacterized protein</fullName>
    </submittedName>
</protein>
<organism evidence="2">
    <name type="scientific">Rhizophora mucronata</name>
    <name type="common">Asiatic mangrove</name>
    <dbReference type="NCBI Taxonomy" id="61149"/>
    <lineage>
        <taxon>Eukaryota</taxon>
        <taxon>Viridiplantae</taxon>
        <taxon>Streptophyta</taxon>
        <taxon>Embryophyta</taxon>
        <taxon>Tracheophyta</taxon>
        <taxon>Spermatophyta</taxon>
        <taxon>Magnoliopsida</taxon>
        <taxon>eudicotyledons</taxon>
        <taxon>Gunneridae</taxon>
        <taxon>Pentapetalae</taxon>
        <taxon>rosids</taxon>
        <taxon>fabids</taxon>
        <taxon>Malpighiales</taxon>
        <taxon>Rhizophoraceae</taxon>
        <taxon>Rhizophora</taxon>
    </lineage>
</organism>